<proteinExistence type="predicted"/>
<protein>
    <submittedName>
        <fullName evidence="1">Uncharacterized protein</fullName>
    </submittedName>
</protein>
<keyword evidence="2" id="KW-1185">Reference proteome</keyword>
<organism evidence="1 2">
    <name type="scientific">Pristionchus mayeri</name>
    <dbReference type="NCBI Taxonomy" id="1317129"/>
    <lineage>
        <taxon>Eukaryota</taxon>
        <taxon>Metazoa</taxon>
        <taxon>Ecdysozoa</taxon>
        <taxon>Nematoda</taxon>
        <taxon>Chromadorea</taxon>
        <taxon>Rhabditida</taxon>
        <taxon>Rhabditina</taxon>
        <taxon>Diplogasteromorpha</taxon>
        <taxon>Diplogasteroidea</taxon>
        <taxon>Neodiplogasteridae</taxon>
        <taxon>Pristionchus</taxon>
    </lineage>
</organism>
<feature type="non-terminal residue" evidence="1">
    <location>
        <position position="131"/>
    </location>
</feature>
<gene>
    <name evidence="1" type="ORF">PMAYCL1PPCAC_05054</name>
</gene>
<dbReference type="AlphaFoldDB" id="A0AAN4Z825"/>
<evidence type="ECO:0000313" key="2">
    <source>
        <dbReference type="Proteomes" id="UP001328107"/>
    </source>
</evidence>
<sequence>TISKLMKICEVVNASNEKITSKFTPEDLNHFYEVAKNTENFCGFVVSISAKTALQFMKNLNGRGERNDTWTRTEKREGQLEIRVKRLRPNICYTSEHDDLKNRFIIYNYDCEAKYPGLRDRLYGDEEFSCY</sequence>
<comment type="caution">
    <text evidence="1">The sequence shown here is derived from an EMBL/GenBank/DDBJ whole genome shotgun (WGS) entry which is preliminary data.</text>
</comment>
<feature type="non-terminal residue" evidence="1">
    <location>
        <position position="1"/>
    </location>
</feature>
<dbReference type="EMBL" id="BTRK01000002">
    <property type="protein sequence ID" value="GMR34859.1"/>
    <property type="molecule type" value="Genomic_DNA"/>
</dbReference>
<dbReference type="Proteomes" id="UP001328107">
    <property type="component" value="Unassembled WGS sequence"/>
</dbReference>
<accession>A0AAN4Z825</accession>
<name>A0AAN4Z825_9BILA</name>
<evidence type="ECO:0000313" key="1">
    <source>
        <dbReference type="EMBL" id="GMR34859.1"/>
    </source>
</evidence>
<reference evidence="2" key="1">
    <citation type="submission" date="2022-10" db="EMBL/GenBank/DDBJ databases">
        <title>Genome assembly of Pristionchus species.</title>
        <authorList>
            <person name="Yoshida K."/>
            <person name="Sommer R.J."/>
        </authorList>
    </citation>
    <scope>NUCLEOTIDE SEQUENCE [LARGE SCALE GENOMIC DNA]</scope>
    <source>
        <strain evidence="2">RS5460</strain>
    </source>
</reference>